<evidence type="ECO:0000256" key="6">
    <source>
        <dbReference type="ARBA" id="ARBA00022889"/>
    </source>
</evidence>
<comment type="subcellular location">
    <subcellularLocation>
        <location evidence="1">Secreted</location>
        <location evidence="1">Extracellular space</location>
        <location evidence="1">Extracellular matrix</location>
    </subcellularLocation>
</comment>
<evidence type="ECO:0000256" key="3">
    <source>
        <dbReference type="ARBA" id="ARBA00022530"/>
    </source>
</evidence>
<dbReference type="InterPro" id="IPR050525">
    <property type="entry name" value="ECM_Assembly_Org"/>
</dbReference>
<evidence type="ECO:0000256" key="2">
    <source>
        <dbReference type="ARBA" id="ARBA00022525"/>
    </source>
</evidence>
<evidence type="ECO:0000256" key="5">
    <source>
        <dbReference type="ARBA" id="ARBA00022737"/>
    </source>
</evidence>
<reference evidence="9" key="2">
    <citation type="submission" date="2025-09" db="UniProtKB">
        <authorList>
            <consortium name="Ensembl"/>
        </authorList>
    </citation>
    <scope>IDENTIFICATION</scope>
</reference>
<dbReference type="GO" id="GO:0007155">
    <property type="term" value="P:cell adhesion"/>
    <property type="evidence" value="ECO:0007669"/>
    <property type="project" value="UniProtKB-KW"/>
</dbReference>
<dbReference type="FunFam" id="3.40.50.410:FF:000003">
    <property type="entry name" value="Collagen type VI alpha 3 chain"/>
    <property type="match status" value="2"/>
</dbReference>
<evidence type="ECO:0000256" key="7">
    <source>
        <dbReference type="ARBA" id="ARBA00023119"/>
    </source>
</evidence>
<evidence type="ECO:0000313" key="10">
    <source>
        <dbReference type="Proteomes" id="UP000694568"/>
    </source>
</evidence>
<accession>A0A8D0CT98</accession>
<name>A0A8D0CT98_SANLU</name>
<dbReference type="AlphaFoldDB" id="A0A8D0CT98"/>
<feature type="domain" description="VWFA" evidence="8">
    <location>
        <begin position="194"/>
        <end position="345"/>
    </location>
</feature>
<dbReference type="PROSITE" id="PS50234">
    <property type="entry name" value="VWFA"/>
    <property type="match status" value="2"/>
</dbReference>
<proteinExistence type="predicted"/>
<dbReference type="PRINTS" id="PR00453">
    <property type="entry name" value="VWFADOMAIN"/>
</dbReference>
<feature type="domain" description="VWFA" evidence="8">
    <location>
        <begin position="13"/>
        <end position="198"/>
    </location>
</feature>
<reference evidence="9" key="1">
    <citation type="submission" date="2025-08" db="UniProtKB">
        <authorList>
            <consortium name="Ensembl"/>
        </authorList>
    </citation>
    <scope>IDENTIFICATION</scope>
</reference>
<evidence type="ECO:0000259" key="8">
    <source>
        <dbReference type="PROSITE" id="PS50234"/>
    </source>
</evidence>
<keyword evidence="3" id="KW-0272">Extracellular matrix</keyword>
<evidence type="ECO:0000313" key="9">
    <source>
        <dbReference type="Ensembl" id="ENSSLUP00000009705.1"/>
    </source>
</evidence>
<dbReference type="Ensembl" id="ENSSLUT00000010015.1">
    <property type="protein sequence ID" value="ENSSLUP00000009705.1"/>
    <property type="gene ID" value="ENSSLUG00000004586.1"/>
</dbReference>
<keyword evidence="7" id="KW-0176">Collagen</keyword>
<dbReference type="InterPro" id="IPR002035">
    <property type="entry name" value="VWF_A"/>
</dbReference>
<dbReference type="Gene3D" id="3.40.50.410">
    <property type="entry name" value="von Willebrand factor, type A domain"/>
    <property type="match status" value="2"/>
</dbReference>
<organism evidence="9 10">
    <name type="scientific">Sander lucioperca</name>
    <name type="common">Pike-perch</name>
    <name type="synonym">Perca lucioperca</name>
    <dbReference type="NCBI Taxonomy" id="283035"/>
    <lineage>
        <taxon>Eukaryota</taxon>
        <taxon>Metazoa</taxon>
        <taxon>Chordata</taxon>
        <taxon>Craniata</taxon>
        <taxon>Vertebrata</taxon>
        <taxon>Euteleostomi</taxon>
        <taxon>Actinopterygii</taxon>
        <taxon>Neopterygii</taxon>
        <taxon>Teleostei</taxon>
        <taxon>Neoteleostei</taxon>
        <taxon>Acanthomorphata</taxon>
        <taxon>Eupercaria</taxon>
        <taxon>Perciformes</taxon>
        <taxon>Percoidei</taxon>
        <taxon>Percidae</taxon>
        <taxon>Luciopercinae</taxon>
        <taxon>Sander</taxon>
    </lineage>
</organism>
<keyword evidence="5" id="KW-0677">Repeat</keyword>
<evidence type="ECO:0000256" key="1">
    <source>
        <dbReference type="ARBA" id="ARBA00004498"/>
    </source>
</evidence>
<dbReference type="GeneTree" id="ENSGT00940000156462"/>
<keyword evidence="4" id="KW-0732">Signal</keyword>
<dbReference type="SUPFAM" id="SSF53300">
    <property type="entry name" value="vWA-like"/>
    <property type="match status" value="2"/>
</dbReference>
<dbReference type="GO" id="GO:0005615">
    <property type="term" value="C:extracellular space"/>
    <property type="evidence" value="ECO:0007669"/>
    <property type="project" value="TreeGrafter"/>
</dbReference>
<keyword evidence="2" id="KW-0964">Secreted</keyword>
<dbReference type="PANTHER" id="PTHR24020:SF13">
    <property type="entry name" value="COLLAGEN ALPHA-3(VI) CHAIN"/>
    <property type="match status" value="1"/>
</dbReference>
<sequence>MYYLVGTGSNKRDIVFLLDGSDDSRNGLPAIREFIRRMVEELDIGEDKVRVAVIQYSNDTTVYFNLKTHRLKKAIIYAVRSLRHKGGRTRNTGAALQFVRDHIFTASSGSRHLEGVPQILLLLTGGKSNDDVSGAALDIKQNGVLSFAIGMKNTKQDEFSYSVLVELESPQRDVVFLLDGSDDTQSGFPAMKSFVQRVVETLSVGENKDRVSVVQYSRDPQTHFSLNTYKEKQNVLAAVQQLNHKGGKPLNTGAALDYVRKNAFTDSSGSRHQDGVPQILILLNGGRSQDDVASAAAALKQDKVVPFCVGTRNADILELQMIAYNPSYAFSVLRFDDMGSIHQQLVSFVKRVPRQQPRLKSHNVLGKNIYLS</sequence>
<keyword evidence="10" id="KW-1185">Reference proteome</keyword>
<protein>
    <recommendedName>
        <fullName evidence="8">VWFA domain-containing protein</fullName>
    </recommendedName>
</protein>
<dbReference type="SMART" id="SM00327">
    <property type="entry name" value="VWA"/>
    <property type="match status" value="2"/>
</dbReference>
<dbReference type="GO" id="GO:0005581">
    <property type="term" value="C:collagen trimer"/>
    <property type="evidence" value="ECO:0007669"/>
    <property type="project" value="UniProtKB-KW"/>
</dbReference>
<dbReference type="InterPro" id="IPR036465">
    <property type="entry name" value="vWFA_dom_sf"/>
</dbReference>
<dbReference type="Pfam" id="PF00092">
    <property type="entry name" value="VWA"/>
    <property type="match status" value="2"/>
</dbReference>
<keyword evidence="6" id="KW-0130">Cell adhesion</keyword>
<evidence type="ECO:0000256" key="4">
    <source>
        <dbReference type="ARBA" id="ARBA00022729"/>
    </source>
</evidence>
<dbReference type="PANTHER" id="PTHR24020">
    <property type="entry name" value="COLLAGEN ALPHA"/>
    <property type="match status" value="1"/>
</dbReference>
<dbReference type="Proteomes" id="UP000694568">
    <property type="component" value="Unplaced"/>
</dbReference>